<reference evidence="20" key="1">
    <citation type="submission" date="2022-12" db="EMBL/GenBank/DDBJ databases">
        <title>Paraconexibacter alkalitolerans sp. nov. and Baekduia alba sp. nov., isolated from soil and emended description of the genera Paraconexibacter (Chun et al., 2020) and Baekduia (An et al., 2020).</title>
        <authorList>
            <person name="Vieira S."/>
            <person name="Huber K.J."/>
            <person name="Geppert A."/>
            <person name="Wolf J."/>
            <person name="Neumann-Schaal M."/>
            <person name="Muesken M."/>
            <person name="Overmann J."/>
        </authorList>
    </citation>
    <scope>NUCLEOTIDE SEQUENCE</scope>
    <source>
        <strain evidence="20">AEG42_29</strain>
    </source>
</reference>
<accession>A0AAU7B2G4</accession>
<dbReference type="GO" id="GO:0005975">
    <property type="term" value="P:carbohydrate metabolic process"/>
    <property type="evidence" value="ECO:0007669"/>
    <property type="project" value="InterPro"/>
</dbReference>
<keyword evidence="3 13" id="KW-0521">NADP</keyword>
<dbReference type="PIRSF" id="PIRSF000114">
    <property type="entry name" value="Glycerol-3-P_dh"/>
    <property type="match status" value="1"/>
</dbReference>
<comment type="catalytic activity">
    <reaction evidence="13">
        <text>sn-glycerol 3-phosphate + NAD(+) = dihydroxyacetone phosphate + NADH + H(+)</text>
        <dbReference type="Rhea" id="RHEA:11092"/>
        <dbReference type="ChEBI" id="CHEBI:15378"/>
        <dbReference type="ChEBI" id="CHEBI:57540"/>
        <dbReference type="ChEBI" id="CHEBI:57597"/>
        <dbReference type="ChEBI" id="CHEBI:57642"/>
        <dbReference type="ChEBI" id="CHEBI:57945"/>
        <dbReference type="EC" id="1.1.1.94"/>
    </reaction>
</comment>
<feature type="binding site" evidence="13">
    <location>
        <position position="14"/>
    </location>
    <ligand>
        <name>NADPH</name>
        <dbReference type="ChEBI" id="CHEBI:57783"/>
    </ligand>
</feature>
<evidence type="ECO:0000256" key="5">
    <source>
        <dbReference type="ARBA" id="ARBA00023027"/>
    </source>
</evidence>
<dbReference type="GO" id="GO:0046168">
    <property type="term" value="P:glycerol-3-phosphate catabolic process"/>
    <property type="evidence" value="ECO:0007669"/>
    <property type="project" value="InterPro"/>
</dbReference>
<evidence type="ECO:0000256" key="7">
    <source>
        <dbReference type="ARBA" id="ARBA00023209"/>
    </source>
</evidence>
<feature type="domain" description="Glycerol-3-phosphate dehydrogenase NAD-dependent N-terminal" evidence="18">
    <location>
        <begin position="7"/>
        <end position="160"/>
    </location>
</feature>
<feature type="binding site" evidence="16">
    <location>
        <position position="140"/>
    </location>
    <ligand>
        <name>NAD(+)</name>
        <dbReference type="ChEBI" id="CHEBI:57540"/>
    </ligand>
</feature>
<dbReference type="EC" id="1.1.1.94" evidence="10 13"/>
<evidence type="ECO:0000259" key="19">
    <source>
        <dbReference type="Pfam" id="PF07479"/>
    </source>
</evidence>
<feature type="binding site" evidence="13">
    <location>
        <position position="281"/>
    </location>
    <ligand>
        <name>NADPH</name>
        <dbReference type="ChEBI" id="CHEBI:57783"/>
    </ligand>
</feature>
<dbReference type="GO" id="GO:0006650">
    <property type="term" value="P:glycerophospholipid metabolic process"/>
    <property type="evidence" value="ECO:0007669"/>
    <property type="project" value="UniProtKB-UniRule"/>
</dbReference>
<feature type="binding site" evidence="13">
    <location>
        <position position="255"/>
    </location>
    <ligand>
        <name>NADPH</name>
        <dbReference type="ChEBI" id="CHEBI:57783"/>
    </ligand>
</feature>
<proteinExistence type="inferred from homology"/>
<feature type="binding site" evidence="16">
    <location>
        <begin position="11"/>
        <end position="16"/>
    </location>
    <ligand>
        <name>NAD(+)</name>
        <dbReference type="ChEBI" id="CHEBI:57540"/>
    </ligand>
</feature>
<keyword evidence="6 13" id="KW-0443">Lipid metabolism</keyword>
<dbReference type="SUPFAM" id="SSF51735">
    <property type="entry name" value="NAD(P)-binding Rossmann-fold domains"/>
    <property type="match status" value="1"/>
</dbReference>
<dbReference type="InterPro" id="IPR036291">
    <property type="entry name" value="NAD(P)-bd_dom_sf"/>
</dbReference>
<feature type="binding site" evidence="15">
    <location>
        <begin position="255"/>
        <end position="256"/>
    </location>
    <ligand>
        <name>substrate</name>
    </ligand>
</feature>
<evidence type="ECO:0000256" key="9">
    <source>
        <dbReference type="ARBA" id="ARBA00052716"/>
    </source>
</evidence>
<dbReference type="Gene3D" id="1.10.1040.10">
    <property type="entry name" value="N-(1-d-carboxylethyl)-l-norvaline Dehydrogenase, domain 2"/>
    <property type="match status" value="1"/>
</dbReference>
<dbReference type="AlphaFoldDB" id="A0AAU7B2G4"/>
<evidence type="ECO:0000256" key="10">
    <source>
        <dbReference type="ARBA" id="ARBA00066687"/>
    </source>
</evidence>
<feature type="binding site" evidence="13">
    <location>
        <position position="108"/>
    </location>
    <ligand>
        <name>sn-glycerol 3-phosphate</name>
        <dbReference type="ChEBI" id="CHEBI:57597"/>
    </ligand>
</feature>
<evidence type="ECO:0000259" key="18">
    <source>
        <dbReference type="Pfam" id="PF01210"/>
    </source>
</evidence>
<comment type="pathway">
    <text evidence="13">Membrane lipid metabolism; glycerophospholipid metabolism.</text>
</comment>
<evidence type="ECO:0000256" key="14">
    <source>
        <dbReference type="PIRSR" id="PIRSR000114-1"/>
    </source>
</evidence>
<feature type="binding site" evidence="13">
    <location>
        <position position="34"/>
    </location>
    <ligand>
        <name>NADPH</name>
        <dbReference type="ChEBI" id="CHEBI:57783"/>
    </ligand>
</feature>
<dbReference type="HAMAP" id="MF_00394">
    <property type="entry name" value="NAD_Glyc3P_dehydrog"/>
    <property type="match status" value="1"/>
</dbReference>
<dbReference type="InterPro" id="IPR008927">
    <property type="entry name" value="6-PGluconate_DH-like_C_sf"/>
</dbReference>
<organism evidence="20">
    <name type="scientific">Paraconexibacter sp. AEG42_29</name>
    <dbReference type="NCBI Taxonomy" id="2997339"/>
    <lineage>
        <taxon>Bacteria</taxon>
        <taxon>Bacillati</taxon>
        <taxon>Actinomycetota</taxon>
        <taxon>Thermoleophilia</taxon>
        <taxon>Solirubrobacterales</taxon>
        <taxon>Paraconexibacteraceae</taxon>
        <taxon>Paraconexibacter</taxon>
    </lineage>
</organism>
<feature type="binding site" evidence="13">
    <location>
        <position position="254"/>
    </location>
    <ligand>
        <name>sn-glycerol 3-phosphate</name>
        <dbReference type="ChEBI" id="CHEBI:57597"/>
    </ligand>
</feature>
<evidence type="ECO:0000256" key="15">
    <source>
        <dbReference type="PIRSR" id="PIRSR000114-2"/>
    </source>
</evidence>
<feature type="binding site" evidence="13">
    <location>
        <position position="191"/>
    </location>
    <ligand>
        <name>sn-glycerol 3-phosphate</name>
        <dbReference type="ChEBI" id="CHEBI:57597"/>
    </ligand>
</feature>
<keyword evidence="13" id="KW-0547">Nucleotide-binding</keyword>
<feature type="binding site" evidence="13">
    <location>
        <position position="256"/>
    </location>
    <ligand>
        <name>sn-glycerol 3-phosphate</name>
        <dbReference type="ChEBI" id="CHEBI:57597"/>
    </ligand>
</feature>
<dbReference type="GO" id="GO:0008654">
    <property type="term" value="P:phospholipid biosynthetic process"/>
    <property type="evidence" value="ECO:0007669"/>
    <property type="project" value="UniProtKB-KW"/>
</dbReference>
<dbReference type="GO" id="GO:0051287">
    <property type="term" value="F:NAD binding"/>
    <property type="evidence" value="ECO:0007669"/>
    <property type="project" value="InterPro"/>
</dbReference>
<dbReference type="PANTHER" id="PTHR11728">
    <property type="entry name" value="GLYCEROL-3-PHOSPHATE DEHYDROGENASE"/>
    <property type="match status" value="1"/>
</dbReference>
<evidence type="ECO:0000256" key="4">
    <source>
        <dbReference type="ARBA" id="ARBA00023002"/>
    </source>
</evidence>
<dbReference type="KEGG" id="parq:DSM112329_05100"/>
<comment type="similarity">
    <text evidence="1 13 17">Belongs to the NAD-dependent glycerol-3-phosphate dehydrogenase family.</text>
</comment>
<evidence type="ECO:0000256" key="17">
    <source>
        <dbReference type="RuleBase" id="RU000437"/>
    </source>
</evidence>
<evidence type="ECO:0000256" key="1">
    <source>
        <dbReference type="ARBA" id="ARBA00011009"/>
    </source>
</evidence>
<keyword evidence="5 13" id="KW-0520">NAD</keyword>
<dbReference type="InterPro" id="IPR013328">
    <property type="entry name" value="6PGD_dom2"/>
</dbReference>
<comment type="function">
    <text evidence="13">Catalyzes the reduction of the glycolytic intermediate dihydroxyacetone phosphate (DHAP) to sn-glycerol 3-phosphate (G3P), the key precursor for phospholipid synthesis.</text>
</comment>
<keyword evidence="13" id="KW-0963">Cytoplasm</keyword>
<dbReference type="PROSITE" id="PS00957">
    <property type="entry name" value="NAD_G3PDH"/>
    <property type="match status" value="1"/>
</dbReference>
<dbReference type="PANTHER" id="PTHR11728:SF1">
    <property type="entry name" value="GLYCEROL-3-PHOSPHATE DEHYDROGENASE [NAD(+)] 2, CHLOROPLASTIC"/>
    <property type="match status" value="1"/>
</dbReference>
<feature type="binding site" evidence="13">
    <location>
        <position position="15"/>
    </location>
    <ligand>
        <name>NADPH</name>
        <dbReference type="ChEBI" id="CHEBI:57783"/>
    </ligand>
</feature>
<feature type="binding site" evidence="13">
    <location>
        <position position="108"/>
    </location>
    <ligand>
        <name>NADPH</name>
        <dbReference type="ChEBI" id="CHEBI:57783"/>
    </ligand>
</feature>
<keyword evidence="2 13" id="KW-0444">Lipid biosynthesis</keyword>
<dbReference type="GO" id="GO:0005829">
    <property type="term" value="C:cytosol"/>
    <property type="evidence" value="ECO:0007669"/>
    <property type="project" value="TreeGrafter"/>
</dbReference>
<dbReference type="RefSeq" id="WP_354699385.1">
    <property type="nucleotide sequence ID" value="NZ_CP114014.1"/>
</dbReference>
<protein>
    <recommendedName>
        <fullName evidence="11 13">Glycerol-3-phosphate dehydrogenase [NAD(P)+]</fullName>
        <ecNumber evidence="10 13">1.1.1.94</ecNumber>
    </recommendedName>
    <alternativeName>
        <fullName evidence="13">NAD(P)(+)-dependent glycerol-3-phosphate dehydrogenase</fullName>
    </alternativeName>
    <alternativeName>
        <fullName evidence="12 13">NAD(P)H-dependent dihydroxyacetone-phosphate reductase</fullName>
    </alternativeName>
</protein>
<evidence type="ECO:0000313" key="20">
    <source>
        <dbReference type="EMBL" id="XAY08202.1"/>
    </source>
</evidence>
<feature type="binding site" evidence="16">
    <location>
        <position position="255"/>
    </location>
    <ligand>
        <name>NAD(+)</name>
        <dbReference type="ChEBI" id="CHEBI:57540"/>
    </ligand>
</feature>
<dbReference type="NCBIfam" id="NF000942">
    <property type="entry name" value="PRK00094.1-4"/>
    <property type="match status" value="1"/>
</dbReference>
<evidence type="ECO:0000256" key="13">
    <source>
        <dbReference type="HAMAP-Rule" id="MF_00394"/>
    </source>
</evidence>
<dbReference type="NCBIfam" id="NF009098">
    <property type="entry name" value="PRK12439.1"/>
    <property type="match status" value="1"/>
</dbReference>
<dbReference type="SUPFAM" id="SSF48179">
    <property type="entry name" value="6-phosphogluconate dehydrogenase C-terminal domain-like"/>
    <property type="match status" value="1"/>
</dbReference>
<dbReference type="FunFam" id="1.10.1040.10:FF:000001">
    <property type="entry name" value="Glycerol-3-phosphate dehydrogenase [NAD(P)+]"/>
    <property type="match status" value="1"/>
</dbReference>
<evidence type="ECO:0000256" key="16">
    <source>
        <dbReference type="PIRSR" id="PIRSR000114-3"/>
    </source>
</evidence>
<feature type="active site" description="Proton acceptor" evidence="13 14">
    <location>
        <position position="191"/>
    </location>
</feature>
<dbReference type="Gene3D" id="3.40.50.720">
    <property type="entry name" value="NAD(P)-binding Rossmann-like Domain"/>
    <property type="match status" value="1"/>
</dbReference>
<comment type="subcellular location">
    <subcellularLocation>
        <location evidence="13">Cytoplasm</location>
    </subcellularLocation>
</comment>
<feature type="binding site" evidence="13">
    <location>
        <position position="255"/>
    </location>
    <ligand>
        <name>sn-glycerol 3-phosphate</name>
        <dbReference type="ChEBI" id="CHEBI:57597"/>
    </ligand>
</feature>
<evidence type="ECO:0000256" key="2">
    <source>
        <dbReference type="ARBA" id="ARBA00022516"/>
    </source>
</evidence>
<comment type="catalytic activity">
    <reaction evidence="9">
        <text>sn-glycerol 3-phosphate + NADP(+) = dihydroxyacetone phosphate + NADPH + H(+)</text>
        <dbReference type="Rhea" id="RHEA:11096"/>
        <dbReference type="ChEBI" id="CHEBI:15378"/>
        <dbReference type="ChEBI" id="CHEBI:57597"/>
        <dbReference type="ChEBI" id="CHEBI:57642"/>
        <dbReference type="ChEBI" id="CHEBI:57783"/>
        <dbReference type="ChEBI" id="CHEBI:58349"/>
        <dbReference type="EC" id="1.1.1.94"/>
    </reaction>
    <physiologicalReaction direction="right-to-left" evidence="9">
        <dbReference type="Rhea" id="RHEA:11098"/>
    </physiologicalReaction>
</comment>
<evidence type="ECO:0000256" key="8">
    <source>
        <dbReference type="ARBA" id="ARBA00023264"/>
    </source>
</evidence>
<evidence type="ECO:0000256" key="3">
    <source>
        <dbReference type="ARBA" id="ARBA00022857"/>
    </source>
</evidence>
<evidence type="ECO:0000256" key="12">
    <source>
        <dbReference type="ARBA" id="ARBA00080511"/>
    </source>
</evidence>
<dbReference type="InterPro" id="IPR006109">
    <property type="entry name" value="G3P_DH_NAD-dep_C"/>
</dbReference>
<comment type="caution">
    <text evidence="13">Lacks conserved residue(s) required for the propagation of feature annotation.</text>
</comment>
<dbReference type="InterPro" id="IPR011128">
    <property type="entry name" value="G3P_DH_NAD-dep_N"/>
</dbReference>
<name>A0AAU7B2G4_9ACTN</name>
<feature type="binding site" evidence="13">
    <location>
        <position position="136"/>
    </location>
    <ligand>
        <name>sn-glycerol 3-phosphate</name>
        <dbReference type="ChEBI" id="CHEBI:57597"/>
    </ligand>
</feature>
<evidence type="ECO:0000256" key="6">
    <source>
        <dbReference type="ARBA" id="ARBA00023098"/>
    </source>
</evidence>
<dbReference type="PRINTS" id="PR00077">
    <property type="entry name" value="GPDHDRGNASE"/>
</dbReference>
<dbReference type="GO" id="GO:0047952">
    <property type="term" value="F:glycerol-3-phosphate dehydrogenase [NAD(P)+] activity"/>
    <property type="evidence" value="ECO:0007669"/>
    <property type="project" value="UniProtKB-UniRule"/>
</dbReference>
<sequence length="336" mass="35686">MTRPIRVAVLGGGSWGTTVAALAARNTPAILWARDDDVAREVNEQHTNTRYLDDRELPESLEATSDIAEAVTAADVLVMGVPSHAMRSALEDVAPHLRPWVPVISLAKGLEQGTRLRPTQVISEVLPGHPVGLMAGPNLAKEVLDGMAAAAVVAMADDRVAQSLQTLFHNRVFRVYRNDDLLGSELGGVLKNVIAIAAGMAEGLGVGDNTRAMVLTRGLAEMTRLGEAMGGQARTFAGLTGLGDLMATCMSPQSRNRRVGEGIATGKTVEQVIEEMGQVAEGVKTARTVMELGAEHDVALPICCEVDAVVNEGRTATEAYRGLQRETARAEHHGVY</sequence>
<feature type="binding site" evidence="13">
    <location>
        <position position="140"/>
    </location>
    <ligand>
        <name>NADPH</name>
        <dbReference type="ChEBI" id="CHEBI:57783"/>
    </ligand>
</feature>
<feature type="binding site" evidence="13">
    <location>
        <position position="51"/>
    </location>
    <ligand>
        <name>NADPH</name>
        <dbReference type="ChEBI" id="CHEBI:57783"/>
    </ligand>
</feature>
<dbReference type="NCBIfam" id="NF000940">
    <property type="entry name" value="PRK00094.1-2"/>
    <property type="match status" value="1"/>
</dbReference>
<gene>
    <name evidence="20" type="primary">gpsA2</name>
    <name evidence="13" type="synonym">gpsA</name>
    <name evidence="20" type="ORF">DSM112329_05100</name>
</gene>
<dbReference type="FunFam" id="3.40.50.720:FF:000019">
    <property type="entry name" value="Glycerol-3-phosphate dehydrogenase [NAD(P)+]"/>
    <property type="match status" value="1"/>
</dbReference>
<dbReference type="GO" id="GO:0046167">
    <property type="term" value="P:glycerol-3-phosphate biosynthetic process"/>
    <property type="evidence" value="ECO:0007669"/>
    <property type="project" value="UniProtKB-UniRule"/>
</dbReference>
<evidence type="ECO:0000256" key="11">
    <source>
        <dbReference type="ARBA" id="ARBA00069372"/>
    </source>
</evidence>
<keyword evidence="8 13" id="KW-1208">Phospholipid metabolism</keyword>
<dbReference type="Pfam" id="PF07479">
    <property type="entry name" value="NAD_Gly3P_dh_C"/>
    <property type="match status" value="1"/>
</dbReference>
<dbReference type="Pfam" id="PF01210">
    <property type="entry name" value="NAD_Gly3P_dh_N"/>
    <property type="match status" value="1"/>
</dbReference>
<feature type="binding site" evidence="13">
    <location>
        <position position="244"/>
    </location>
    <ligand>
        <name>sn-glycerol 3-phosphate</name>
        <dbReference type="ChEBI" id="CHEBI:57597"/>
    </ligand>
</feature>
<feature type="domain" description="Glycerol-3-phosphate dehydrogenase NAD-dependent C-terminal" evidence="19">
    <location>
        <begin position="180"/>
        <end position="319"/>
    </location>
</feature>
<feature type="binding site" evidence="15">
    <location>
        <position position="108"/>
    </location>
    <ligand>
        <name>substrate</name>
    </ligand>
</feature>
<dbReference type="EMBL" id="CP114014">
    <property type="protein sequence ID" value="XAY08202.1"/>
    <property type="molecule type" value="Genomic_DNA"/>
</dbReference>
<keyword evidence="4 13" id="KW-0560">Oxidoreductase</keyword>
<feature type="binding site" evidence="13">
    <location>
        <position position="279"/>
    </location>
    <ligand>
        <name>NADPH</name>
        <dbReference type="ChEBI" id="CHEBI:57783"/>
    </ligand>
</feature>
<dbReference type="InterPro" id="IPR006168">
    <property type="entry name" value="G3P_DH_NAD-dep"/>
</dbReference>
<keyword evidence="7 13" id="KW-0594">Phospholipid biosynthesis</keyword>